<accession>A0A0R1M8N0</accession>
<dbReference type="RefSeq" id="WP_057896425.1">
    <property type="nucleotide sequence ID" value="NZ_AZEH01000039.1"/>
</dbReference>
<evidence type="ECO:0000313" key="10">
    <source>
        <dbReference type="Proteomes" id="UP000051686"/>
    </source>
</evidence>
<feature type="transmembrane region" description="Helical" evidence="7">
    <location>
        <begin position="41"/>
        <end position="61"/>
    </location>
</feature>
<dbReference type="Proteomes" id="UP000051686">
    <property type="component" value="Unassembled WGS sequence"/>
</dbReference>
<evidence type="ECO:0000256" key="2">
    <source>
        <dbReference type="ARBA" id="ARBA00009298"/>
    </source>
</evidence>
<dbReference type="STRING" id="1423777.FD46_GL001590"/>
<feature type="domain" description="MgtC/SapB/SrpB/YhiD N-terminal" evidence="8">
    <location>
        <begin position="16"/>
        <end position="144"/>
    </location>
</feature>
<dbReference type="PANTHER" id="PTHR33778:SF1">
    <property type="entry name" value="MAGNESIUM TRANSPORTER YHID-RELATED"/>
    <property type="match status" value="1"/>
</dbReference>
<evidence type="ECO:0000256" key="3">
    <source>
        <dbReference type="ARBA" id="ARBA00022475"/>
    </source>
</evidence>
<dbReference type="GO" id="GO:0005886">
    <property type="term" value="C:plasma membrane"/>
    <property type="evidence" value="ECO:0007669"/>
    <property type="project" value="UniProtKB-SubCell"/>
</dbReference>
<dbReference type="InterPro" id="IPR049177">
    <property type="entry name" value="MgtC_SapB_SrpB_YhiD_N"/>
</dbReference>
<evidence type="ECO:0000256" key="7">
    <source>
        <dbReference type="SAM" id="Phobius"/>
    </source>
</evidence>
<evidence type="ECO:0000259" key="8">
    <source>
        <dbReference type="Pfam" id="PF02308"/>
    </source>
</evidence>
<sequence>MQWLFGDNQIEWCLRLVLATICGGIIGYERRSKMKAAGVRTHILVTMGSALIMIVSKYAFFDIAQKNGMSLDPSRISAQVVSGIGFIGAGAILTKHKIIDGLTTATGLWVAAGIGLALGSGMYTIAIAATACVLLTQVVISRIDSHKIRGKTGINIFISYRGKMTEIEDLQERLKKREYPDVNFNTLYYEEDHFKLRLHIAIYSRQELNRLFDYLAQDPKMIYMEVE</sequence>
<dbReference type="PATRIC" id="fig|1423777.3.peg.1641"/>
<gene>
    <name evidence="9" type="ORF">FD46_GL001590</name>
</gene>
<keyword evidence="4 7" id="KW-0812">Transmembrane</keyword>
<keyword evidence="3" id="KW-1003">Cell membrane</keyword>
<keyword evidence="5 7" id="KW-1133">Transmembrane helix</keyword>
<organism evidence="9 10">
    <name type="scientific">Liquorilactobacillus oeni DSM 19972</name>
    <dbReference type="NCBI Taxonomy" id="1423777"/>
    <lineage>
        <taxon>Bacteria</taxon>
        <taxon>Bacillati</taxon>
        <taxon>Bacillota</taxon>
        <taxon>Bacilli</taxon>
        <taxon>Lactobacillales</taxon>
        <taxon>Lactobacillaceae</taxon>
        <taxon>Liquorilactobacillus</taxon>
    </lineage>
</organism>
<feature type="transmembrane region" description="Helical" evidence="7">
    <location>
        <begin position="101"/>
        <end position="119"/>
    </location>
</feature>
<dbReference type="PRINTS" id="PR01837">
    <property type="entry name" value="MGTCSAPBPROT"/>
</dbReference>
<evidence type="ECO:0000256" key="1">
    <source>
        <dbReference type="ARBA" id="ARBA00004651"/>
    </source>
</evidence>
<dbReference type="InterPro" id="IPR003416">
    <property type="entry name" value="MgtC/SapB/SrpB/YhiD_fam"/>
</dbReference>
<evidence type="ECO:0000313" key="9">
    <source>
        <dbReference type="EMBL" id="KRL04460.1"/>
    </source>
</evidence>
<evidence type="ECO:0000256" key="4">
    <source>
        <dbReference type="ARBA" id="ARBA00022692"/>
    </source>
</evidence>
<feature type="transmembrane region" description="Helical" evidence="7">
    <location>
        <begin position="76"/>
        <end position="94"/>
    </location>
</feature>
<evidence type="ECO:0000256" key="6">
    <source>
        <dbReference type="ARBA" id="ARBA00023136"/>
    </source>
</evidence>
<keyword evidence="6 7" id="KW-0472">Membrane</keyword>
<comment type="caution">
    <text evidence="9">The sequence shown here is derived from an EMBL/GenBank/DDBJ whole genome shotgun (WGS) entry which is preliminary data.</text>
</comment>
<protein>
    <submittedName>
        <fullName evidence="9">MgtC family magnesium (Mg2+) transporter-C</fullName>
    </submittedName>
</protein>
<comment type="similarity">
    <text evidence="2">Belongs to the MgtC/SapB family.</text>
</comment>
<dbReference type="AlphaFoldDB" id="A0A0R1M8N0"/>
<name>A0A0R1M8N0_9LACO</name>
<keyword evidence="10" id="KW-1185">Reference proteome</keyword>
<dbReference type="Pfam" id="PF02308">
    <property type="entry name" value="MgtC"/>
    <property type="match status" value="1"/>
</dbReference>
<proteinExistence type="inferred from homology"/>
<reference evidence="9 10" key="1">
    <citation type="journal article" date="2015" name="Genome Announc.">
        <title>Expanding the biotechnology potential of lactobacilli through comparative genomics of 213 strains and associated genera.</title>
        <authorList>
            <person name="Sun Z."/>
            <person name="Harris H.M."/>
            <person name="McCann A."/>
            <person name="Guo C."/>
            <person name="Argimon S."/>
            <person name="Zhang W."/>
            <person name="Yang X."/>
            <person name="Jeffery I.B."/>
            <person name="Cooney J.C."/>
            <person name="Kagawa T.F."/>
            <person name="Liu W."/>
            <person name="Song Y."/>
            <person name="Salvetti E."/>
            <person name="Wrobel A."/>
            <person name="Rasinkangas P."/>
            <person name="Parkhill J."/>
            <person name="Rea M.C."/>
            <person name="O'Sullivan O."/>
            <person name="Ritari J."/>
            <person name="Douillard F.P."/>
            <person name="Paul Ross R."/>
            <person name="Yang R."/>
            <person name="Briner A.E."/>
            <person name="Felis G.E."/>
            <person name="de Vos W.M."/>
            <person name="Barrangou R."/>
            <person name="Klaenhammer T.R."/>
            <person name="Caufield P.W."/>
            <person name="Cui Y."/>
            <person name="Zhang H."/>
            <person name="O'Toole P.W."/>
        </authorList>
    </citation>
    <scope>NUCLEOTIDE SEQUENCE [LARGE SCALE GENOMIC DNA]</scope>
    <source>
        <strain evidence="9 10">DSM 19972</strain>
    </source>
</reference>
<evidence type="ECO:0000256" key="5">
    <source>
        <dbReference type="ARBA" id="ARBA00022989"/>
    </source>
</evidence>
<comment type="subcellular location">
    <subcellularLocation>
        <location evidence="1">Cell membrane</location>
        <topology evidence="1">Multi-pass membrane protein</topology>
    </subcellularLocation>
</comment>
<dbReference type="EMBL" id="AZEH01000039">
    <property type="protein sequence ID" value="KRL04460.1"/>
    <property type="molecule type" value="Genomic_DNA"/>
</dbReference>
<dbReference type="PANTHER" id="PTHR33778">
    <property type="entry name" value="PROTEIN MGTC"/>
    <property type="match status" value="1"/>
</dbReference>